<evidence type="ECO:0000313" key="2">
    <source>
        <dbReference type="Proteomes" id="UP000014071"/>
    </source>
</evidence>
<dbReference type="RefSeq" id="XP_012189286.1">
    <property type="nucleotide sequence ID" value="XM_012333896.1"/>
</dbReference>
<dbReference type="HOGENOM" id="CLU_1533237_0_0_1"/>
<protein>
    <submittedName>
        <fullName evidence="1">Uncharacterized protein</fullName>
    </submittedName>
</protein>
<reference evidence="2" key="1">
    <citation type="journal article" date="2013" name="Genome Announc.">
        <title>Draft genome sequence of the basidiomycetous yeast-like fungus Pseudozyma hubeiensis SY62, which produces an abundant amount of the biosurfactant mannosylerythritol lipids.</title>
        <authorList>
            <person name="Konishi M."/>
            <person name="Hatada Y."/>
            <person name="Horiuchi J."/>
        </authorList>
    </citation>
    <scope>NUCLEOTIDE SEQUENCE [LARGE SCALE GENOMIC DNA]</scope>
    <source>
        <strain evidence="2">SY62</strain>
    </source>
</reference>
<proteinExistence type="predicted"/>
<keyword evidence="2" id="KW-1185">Reference proteome</keyword>
<name>R9P318_PSEHS</name>
<dbReference type="GeneID" id="24108565"/>
<organism evidence="1 2">
    <name type="scientific">Pseudozyma hubeiensis (strain SY62)</name>
    <name type="common">Yeast</name>
    <dbReference type="NCBI Taxonomy" id="1305764"/>
    <lineage>
        <taxon>Eukaryota</taxon>
        <taxon>Fungi</taxon>
        <taxon>Dikarya</taxon>
        <taxon>Basidiomycota</taxon>
        <taxon>Ustilaginomycotina</taxon>
        <taxon>Ustilaginomycetes</taxon>
        <taxon>Ustilaginales</taxon>
        <taxon>Ustilaginaceae</taxon>
        <taxon>Pseudozyma</taxon>
    </lineage>
</organism>
<dbReference type="Proteomes" id="UP000014071">
    <property type="component" value="Unassembled WGS sequence"/>
</dbReference>
<gene>
    <name evidence="1" type="ORF">PHSY_003275</name>
</gene>
<accession>R9P318</accession>
<dbReference type="EMBL" id="DF238796">
    <property type="protein sequence ID" value="GAC95699.1"/>
    <property type="molecule type" value="Genomic_DNA"/>
</dbReference>
<evidence type="ECO:0000313" key="1">
    <source>
        <dbReference type="EMBL" id="GAC95699.1"/>
    </source>
</evidence>
<sequence>MSSKSTVDQATDRPQRRAKDEPIEANLLYSMIAGSSFVIVVGDLGSQPVHDRAPLCFSHRRYGHGAEALSLPEKAGSEDLRRVTSEGPLRVNCIFVSARSAFRCVVQHAQIRHFGQFAAKLSNQEEQHARQGIRHFLEVADLPSHNCHDHHQQHTTATSIRSFRQDPDDRYRLGG</sequence>
<dbReference type="AlphaFoldDB" id="R9P318"/>